<feature type="compositionally biased region" description="Basic and acidic residues" evidence="1">
    <location>
        <begin position="261"/>
        <end position="280"/>
    </location>
</feature>
<gene>
    <name evidence="2 4" type="primary">C28H1orf131</name>
</gene>
<feature type="region of interest" description="Disordered" evidence="1">
    <location>
        <begin position="19"/>
        <end position="86"/>
    </location>
</feature>
<dbReference type="Proteomes" id="UP000009136">
    <property type="component" value="Chromosome 28"/>
</dbReference>
<feature type="region of interest" description="Disordered" evidence="1">
    <location>
        <begin position="160"/>
        <end position="193"/>
    </location>
</feature>
<evidence type="ECO:0000256" key="1">
    <source>
        <dbReference type="SAM" id="MobiDB-lite"/>
    </source>
</evidence>
<dbReference type="Bgee" id="ENSBTAG00000010765">
    <property type="expression patterns" value="Expressed in oocyte and 106 other cell types or tissues"/>
</dbReference>
<accession>A0A3Q1MJW8</accession>
<dbReference type="GeneTree" id="ENSGT00390000017022"/>
<reference evidence="2" key="2">
    <citation type="submission" date="2025-08" db="UniProtKB">
        <authorList>
            <consortium name="Ensembl"/>
        </authorList>
    </citation>
    <scope>IDENTIFICATION</scope>
    <source>
        <strain evidence="2">Hereford</strain>
    </source>
</reference>
<protein>
    <submittedName>
        <fullName evidence="2">Chromosome 28 C1orf131 homolog</fullName>
    </submittedName>
</protein>
<evidence type="ECO:0000313" key="2">
    <source>
        <dbReference type="Ensembl" id="ENSBTAP00000071689.2"/>
    </source>
</evidence>
<dbReference type="VGNC" id="VGNC:52697">
    <property type="gene designation" value="C28H1orf131"/>
</dbReference>
<dbReference type="InterPro" id="IPR027973">
    <property type="entry name" value="FSAF1-like"/>
</dbReference>
<name>A0A3Q1MJW8_BOVIN</name>
<proteinExistence type="predicted"/>
<dbReference type="GlyGen" id="A0A3Q1MJW8">
    <property type="glycosylation" value="2 sites"/>
</dbReference>
<feature type="region of interest" description="Disordered" evidence="1">
    <location>
        <begin position="342"/>
        <end position="386"/>
    </location>
</feature>
<feature type="compositionally biased region" description="Basic residues" evidence="1">
    <location>
        <begin position="166"/>
        <end position="175"/>
    </location>
</feature>
<evidence type="ECO:0000313" key="3">
    <source>
        <dbReference type="Proteomes" id="UP000009136"/>
    </source>
</evidence>
<organism evidence="2 3">
    <name type="scientific">Bos taurus</name>
    <name type="common">Bovine</name>
    <dbReference type="NCBI Taxonomy" id="9913"/>
    <lineage>
        <taxon>Eukaryota</taxon>
        <taxon>Metazoa</taxon>
        <taxon>Chordata</taxon>
        <taxon>Craniata</taxon>
        <taxon>Vertebrata</taxon>
        <taxon>Euteleostomi</taxon>
        <taxon>Mammalia</taxon>
        <taxon>Eutheria</taxon>
        <taxon>Laurasiatheria</taxon>
        <taxon>Artiodactyla</taxon>
        <taxon>Ruminantia</taxon>
        <taxon>Pecora</taxon>
        <taxon>Bovidae</taxon>
        <taxon>Bovinae</taxon>
        <taxon>Bos</taxon>
    </lineage>
</organism>
<dbReference type="VEuPathDB" id="HostDB:ENSBTAG00000010765"/>
<reference evidence="2" key="1">
    <citation type="submission" date="2018-03" db="EMBL/GenBank/DDBJ databases">
        <title>ARS-UCD1.2.</title>
        <authorList>
            <person name="Rosen B.D."/>
            <person name="Bickhart D.M."/>
            <person name="Koren S."/>
            <person name="Schnabel R.D."/>
            <person name="Hall R."/>
            <person name="Zimin A."/>
            <person name="Dreischer C."/>
            <person name="Schultheiss S."/>
            <person name="Schroeder S.G."/>
            <person name="Elsik C.G."/>
            <person name="Couldrey C."/>
            <person name="Liu G.E."/>
            <person name="Van Tassell C.P."/>
            <person name="Phillippy A.M."/>
            <person name="Smith T.P.L."/>
            <person name="Medrano J.F."/>
        </authorList>
    </citation>
    <scope>NUCLEOTIDE SEQUENCE [LARGE SCALE GENOMIC DNA]</scope>
    <source>
        <strain evidence="2">Hereford</strain>
    </source>
</reference>
<feature type="compositionally biased region" description="Basic and acidic residues" evidence="1">
    <location>
        <begin position="342"/>
        <end position="359"/>
    </location>
</feature>
<dbReference type="PANTHER" id="PTHR28366">
    <property type="entry name" value="CHROMOSOME 1 OPEN READING FRAME 131"/>
    <property type="match status" value="1"/>
</dbReference>
<dbReference type="Pfam" id="PF15375">
    <property type="entry name" value="FSAF1"/>
    <property type="match status" value="1"/>
</dbReference>
<keyword evidence="3" id="KW-1185">Reference proteome</keyword>
<dbReference type="Ensembl" id="ENSBTAT00000087157.2">
    <property type="protein sequence ID" value="ENSBTAP00000071689.2"/>
    <property type="gene ID" value="ENSBTAG00000010765.7"/>
</dbReference>
<dbReference type="PANTHER" id="PTHR28366:SF1">
    <property type="entry name" value="CHROMOSOME 1 OPEN READING FRAME 131"/>
    <property type="match status" value="1"/>
</dbReference>
<dbReference type="OrthoDB" id="10067479at2759"/>
<feature type="region of interest" description="Disordered" evidence="1">
    <location>
        <begin position="249"/>
        <end position="280"/>
    </location>
</feature>
<sequence>MIHAAAVVPGVACDSLLSSGGGAAVGGSSARGGPTSPRAAAPSTAAPQDPGRRHLNQDGSRAGTCGARSPSETGSGRRAAGGPQDLPCLAAARWPHDGSGDPGWRSLGLPVLRPFWTLCSRTSTTLEEMSIHPSTPHLDQGFLIDSKYIYFLIKGETEDETEEKRVRKKREKKRGTGTLASLATEPAPQPESLVRGQRKNAASFFQELQEELQGAPAVTPKGSPVGPVVSGAAAACSPPRNDRELVEVVQFHSRSKKRKQKPDQDENTKTKTKDQNHLDKDVDIQEFNLEKARLEVHRFGITGYGKGKERVLEQERAIMLGARPPKNSYVNYKVLQEHIKEKKAAKEEEKRMAKDTDIFKKKKRKGQEDRKSKKKKSAPSILSSGRIGQVGKFKNGTLILSQVDIKKINSSRVAK</sequence>
<dbReference type="AlphaFoldDB" id="A0A3Q1MJW8"/>
<feature type="compositionally biased region" description="Low complexity" evidence="1">
    <location>
        <begin position="26"/>
        <end position="47"/>
    </location>
</feature>
<reference evidence="2" key="3">
    <citation type="submission" date="2025-09" db="UniProtKB">
        <authorList>
            <consortium name="Ensembl"/>
        </authorList>
    </citation>
    <scope>IDENTIFICATION</scope>
    <source>
        <strain evidence="2">Hereford</strain>
    </source>
</reference>
<dbReference type="InterPro" id="IPR052852">
    <property type="entry name" value="SSU_Processome_Comp"/>
</dbReference>
<evidence type="ECO:0000313" key="4">
    <source>
        <dbReference type="VGNC" id="VGNC:52697"/>
    </source>
</evidence>